<dbReference type="AlphaFoldDB" id="A0A4U0QEI7"/>
<feature type="transmembrane region" description="Helical" evidence="1">
    <location>
        <begin position="39"/>
        <end position="62"/>
    </location>
</feature>
<evidence type="ECO:0008006" key="4">
    <source>
        <dbReference type="Google" id="ProtNLM"/>
    </source>
</evidence>
<feature type="transmembrane region" description="Helical" evidence="1">
    <location>
        <begin position="83"/>
        <end position="107"/>
    </location>
</feature>
<comment type="caution">
    <text evidence="2">The sequence shown here is derived from an EMBL/GenBank/DDBJ whole genome shotgun (WGS) entry which is preliminary data.</text>
</comment>
<dbReference type="Proteomes" id="UP000310016">
    <property type="component" value="Unassembled WGS sequence"/>
</dbReference>
<keyword evidence="3" id="KW-1185">Reference proteome</keyword>
<dbReference type="PANTHER" id="PTHR47148:SF1">
    <property type="entry name" value="CYTOCHROME C OXIDASE ASSEMBLY FACTOR 1 HOMOLOG"/>
    <property type="match status" value="1"/>
</dbReference>
<evidence type="ECO:0000256" key="1">
    <source>
        <dbReference type="SAM" id="Phobius"/>
    </source>
</evidence>
<evidence type="ECO:0000313" key="2">
    <source>
        <dbReference type="EMBL" id="TJZ74274.1"/>
    </source>
</evidence>
<keyword evidence="1" id="KW-0472">Membrane</keyword>
<dbReference type="InterPro" id="IPR014807">
    <property type="entry name" value="Coa1"/>
</dbReference>
<dbReference type="OrthoDB" id="9815959at2"/>
<protein>
    <recommendedName>
        <fullName evidence="4">Cytochrome oxidase complex assembly protein 1</fullName>
    </recommendedName>
</protein>
<evidence type="ECO:0000313" key="3">
    <source>
        <dbReference type="Proteomes" id="UP000310016"/>
    </source>
</evidence>
<accession>A0A4U0QEI7</accession>
<organism evidence="2 3">
    <name type="scientific">Chitiniphilus eburneus</name>
    <dbReference type="NCBI Taxonomy" id="2571148"/>
    <lineage>
        <taxon>Bacteria</taxon>
        <taxon>Pseudomonadati</taxon>
        <taxon>Pseudomonadota</taxon>
        <taxon>Betaproteobacteria</taxon>
        <taxon>Neisseriales</taxon>
        <taxon>Chitinibacteraceae</taxon>
        <taxon>Chitiniphilus</taxon>
    </lineage>
</organism>
<keyword evidence="1" id="KW-1133">Transmembrane helix</keyword>
<proteinExistence type="predicted"/>
<dbReference type="PANTHER" id="PTHR47148">
    <property type="entry name" value="CYTOCHROME C OXIDASE ASSEMBLY FACTOR 1 HOMOLOG"/>
    <property type="match status" value="1"/>
</dbReference>
<reference evidence="2 3" key="1">
    <citation type="submission" date="2019-04" db="EMBL/GenBank/DDBJ databases">
        <title>Chitiniphilus eburnea sp. nov., a novel chitinolytic bacterium isolated from aquaculture sludge.</title>
        <authorList>
            <person name="Sheng M."/>
        </authorList>
    </citation>
    <scope>NUCLEOTIDE SEQUENCE [LARGE SCALE GENOMIC DNA]</scope>
    <source>
        <strain evidence="2 3">HX-2-15</strain>
    </source>
</reference>
<name>A0A4U0QEI7_9NEIS</name>
<sequence length="207" mass="22751">MENTSGQGPHAAVPPEIDRWNWGAFLLNWIWGIGNNTPLALLMFVPFVNLVMPFVLGVKGSAWAWRHKRWESIAAFRATQRRWAWWGLGILVASITIVAGGIALMTWSIGSAMAHTDAYRLGVERVSNHPAAVAALGKPITASRPSGSFVVDDTGGSAEFTFDVAGSKQRGVIYLEATRHGTRWALDRIELDIDETGEQIDLNRLDL</sequence>
<dbReference type="Pfam" id="PF08695">
    <property type="entry name" value="Coa1"/>
    <property type="match status" value="1"/>
</dbReference>
<gene>
    <name evidence="2" type="ORF">FAZ21_08290</name>
</gene>
<dbReference type="EMBL" id="SUMF01000006">
    <property type="protein sequence ID" value="TJZ74274.1"/>
    <property type="molecule type" value="Genomic_DNA"/>
</dbReference>
<dbReference type="RefSeq" id="WP_136772831.1">
    <property type="nucleotide sequence ID" value="NZ_CP156074.1"/>
</dbReference>
<keyword evidence="1" id="KW-0812">Transmembrane</keyword>
<dbReference type="GO" id="GO:0032981">
    <property type="term" value="P:mitochondrial respiratory chain complex I assembly"/>
    <property type="evidence" value="ECO:0007669"/>
    <property type="project" value="TreeGrafter"/>
</dbReference>